<protein>
    <recommendedName>
        <fullName evidence="7">UDP glucuronosyltransferase 2 family, polypeptide A4</fullName>
    </recommendedName>
</protein>
<keyword evidence="3" id="KW-0808">Transferase</keyword>
<dbReference type="Gene3D" id="3.40.50.2000">
    <property type="entry name" value="Glycogen Phosphorylase B"/>
    <property type="match status" value="2"/>
</dbReference>
<evidence type="ECO:0000256" key="2">
    <source>
        <dbReference type="ARBA" id="ARBA00022676"/>
    </source>
</evidence>
<comment type="similarity">
    <text evidence="1">Belongs to the UDP-glycosyltransferase family.</text>
</comment>
<dbReference type="Pfam" id="PF00201">
    <property type="entry name" value="UDPGT"/>
    <property type="match status" value="1"/>
</dbReference>
<reference evidence="5" key="3">
    <citation type="submission" date="2025-09" db="UniProtKB">
        <authorList>
            <consortium name="Ensembl"/>
        </authorList>
    </citation>
    <scope>IDENTIFICATION</scope>
</reference>
<dbReference type="AlphaFoldDB" id="H2TJ78"/>
<evidence type="ECO:0000256" key="3">
    <source>
        <dbReference type="ARBA" id="ARBA00022679"/>
    </source>
</evidence>
<feature type="signal peptide" evidence="4">
    <location>
        <begin position="1"/>
        <end position="30"/>
    </location>
</feature>
<dbReference type="PANTHER" id="PTHR48043:SF162">
    <property type="entry name" value="UDP GLUCURONOSYLTRANSFERASE 2 FAMILY, POLYPEPTIDE A1 PRECURSOR-RELATED"/>
    <property type="match status" value="1"/>
</dbReference>
<keyword evidence="6" id="KW-1185">Reference proteome</keyword>
<dbReference type="SUPFAM" id="SSF53756">
    <property type="entry name" value="UDP-Glycosyltransferase/glycogen phosphorylase"/>
    <property type="match status" value="1"/>
</dbReference>
<organism evidence="5 6">
    <name type="scientific">Takifugu rubripes</name>
    <name type="common">Japanese pufferfish</name>
    <name type="synonym">Fugu rubripes</name>
    <dbReference type="NCBI Taxonomy" id="31033"/>
    <lineage>
        <taxon>Eukaryota</taxon>
        <taxon>Metazoa</taxon>
        <taxon>Chordata</taxon>
        <taxon>Craniata</taxon>
        <taxon>Vertebrata</taxon>
        <taxon>Euteleostomi</taxon>
        <taxon>Actinopterygii</taxon>
        <taxon>Neopterygii</taxon>
        <taxon>Teleostei</taxon>
        <taxon>Neoteleostei</taxon>
        <taxon>Acanthomorphata</taxon>
        <taxon>Eupercaria</taxon>
        <taxon>Tetraodontiformes</taxon>
        <taxon>Tetradontoidea</taxon>
        <taxon>Tetraodontidae</taxon>
        <taxon>Takifugu</taxon>
    </lineage>
</organism>
<evidence type="ECO:0000313" key="5">
    <source>
        <dbReference type="Ensembl" id="ENSTRUP00000024732.3"/>
    </source>
</evidence>
<dbReference type="InParanoid" id="H2TJ78"/>
<dbReference type="GeneTree" id="ENSGT00940000153212"/>
<dbReference type="InterPro" id="IPR002213">
    <property type="entry name" value="UDP_glucos_trans"/>
</dbReference>
<reference evidence="5" key="2">
    <citation type="submission" date="2025-08" db="UniProtKB">
        <authorList>
            <consortium name="Ensembl"/>
        </authorList>
    </citation>
    <scope>IDENTIFICATION</scope>
</reference>
<evidence type="ECO:0000256" key="4">
    <source>
        <dbReference type="SAM" id="SignalP"/>
    </source>
</evidence>
<proteinExistence type="inferred from homology"/>
<dbReference type="OMA" id="EYQTHEM"/>
<dbReference type="PANTHER" id="PTHR48043">
    <property type="entry name" value="EG:EG0003.4 PROTEIN-RELATED"/>
    <property type="match status" value="1"/>
</dbReference>
<keyword evidence="4" id="KW-0732">Signal</keyword>
<dbReference type="GO" id="GO:0015020">
    <property type="term" value="F:glucuronosyltransferase activity"/>
    <property type="evidence" value="ECO:0007669"/>
    <property type="project" value="TreeGrafter"/>
</dbReference>
<accession>H2TJ78</accession>
<evidence type="ECO:0008006" key="7">
    <source>
        <dbReference type="Google" id="ProtNLM"/>
    </source>
</evidence>
<sequence>SVLRHRTIVLLMKLYHLSLLLLCMSSPAFGGHVLVFPGEYSHWLNARTIMDELVRRNHSVTVLVADASPSVSYNNSRDAAKFNFLVFKVATAHEYLLSLTHIQGLKYGVLYYVVTFGLKQCDAILKNQQLMATLRDAAFDAVLLDPMIMCGDLVADVLGLPLVISLRFSQGGVMERHCGHVPAPPSFVPPPPLPYSDLMTFTERLTSVMTYVSASAISELFWRWSLDHYYSQIKGRPSSACETLGKADIWLMRTFWDMEPPRPLMPNFKHVGGLHCKPAGPLPEDVEAFVQSSGEAGVIVVSFGSMVTDLPTERAEVMAAAFGRMRQKVGLIPTAQSFDLCSGHLEIQRSSSTNTVSEYQTHEMDPSERPAGYTHPCTSIFAGSFIPLMCSPSPNHDLNPNRT</sequence>
<evidence type="ECO:0000256" key="1">
    <source>
        <dbReference type="ARBA" id="ARBA00009995"/>
    </source>
</evidence>
<dbReference type="InterPro" id="IPR050271">
    <property type="entry name" value="UDP-glycosyltransferase"/>
</dbReference>
<keyword evidence="2" id="KW-0328">Glycosyltransferase</keyword>
<evidence type="ECO:0000313" key="6">
    <source>
        <dbReference type="Proteomes" id="UP000005226"/>
    </source>
</evidence>
<feature type="chain" id="PRO_5025352271" description="UDP glucuronosyltransferase 2 family, polypeptide A4" evidence="4">
    <location>
        <begin position="31"/>
        <end position="403"/>
    </location>
</feature>
<reference evidence="5 6" key="1">
    <citation type="journal article" date="2011" name="Genome Biol. Evol.">
        <title>Integration of the genetic map and genome assembly of fugu facilitates insights into distinct features of genome evolution in teleosts and mammals.</title>
        <authorList>
            <person name="Kai W."/>
            <person name="Kikuchi K."/>
            <person name="Tohari S."/>
            <person name="Chew A.K."/>
            <person name="Tay A."/>
            <person name="Fujiwara A."/>
            <person name="Hosoya S."/>
            <person name="Suetake H."/>
            <person name="Naruse K."/>
            <person name="Brenner S."/>
            <person name="Suzuki Y."/>
            <person name="Venkatesh B."/>
        </authorList>
    </citation>
    <scope>NUCLEOTIDE SEQUENCE [LARGE SCALE GENOMIC DNA]</scope>
</reference>
<dbReference type="HOGENOM" id="CLU_012949_3_2_1"/>
<name>H2TJ78_TAKRU</name>
<dbReference type="Ensembl" id="ENSTRUT00000024833.3">
    <property type="protein sequence ID" value="ENSTRUP00000024732.3"/>
    <property type="gene ID" value="ENSTRUG00000009845.3"/>
</dbReference>
<dbReference type="Proteomes" id="UP000005226">
    <property type="component" value="Chromosome 6"/>
</dbReference>